<dbReference type="Proteomes" id="UP000054053">
    <property type="component" value="Unassembled WGS sequence"/>
</dbReference>
<dbReference type="AlphaFoldDB" id="A0A1B5L6U7"/>
<evidence type="ECO:0000313" key="1">
    <source>
        <dbReference type="EMBL" id="GAO18967.1"/>
    </source>
</evidence>
<evidence type="ECO:0000313" key="2">
    <source>
        <dbReference type="Proteomes" id="UP000054053"/>
    </source>
</evidence>
<name>A0A1B5L6U7_USTVR</name>
<comment type="caution">
    <text evidence="1">The sequence shown here is derived from an EMBL/GenBank/DDBJ whole genome shotgun (WGS) entry which is preliminary data.</text>
</comment>
<organism evidence="1 2">
    <name type="scientific">Ustilaginoidea virens</name>
    <name type="common">Rice false smut fungus</name>
    <name type="synonym">Villosiclava virens</name>
    <dbReference type="NCBI Taxonomy" id="1159556"/>
    <lineage>
        <taxon>Eukaryota</taxon>
        <taxon>Fungi</taxon>
        <taxon>Dikarya</taxon>
        <taxon>Ascomycota</taxon>
        <taxon>Pezizomycotina</taxon>
        <taxon>Sordariomycetes</taxon>
        <taxon>Hypocreomycetidae</taxon>
        <taxon>Hypocreales</taxon>
        <taxon>Clavicipitaceae</taxon>
        <taxon>Ustilaginoidea</taxon>
    </lineage>
</organism>
<sequence length="75" mass="8142">MQLIHKEAQDVASGRRLVDPYYTTASPMALANVEAKMGKPANARCRLRLANETGRLCGTVGGDDLWSLRQRAGLA</sequence>
<proteinExistence type="predicted"/>
<reference evidence="2" key="1">
    <citation type="journal article" date="2016" name="Genome Announc.">
        <title>Genome sequence of Ustilaginoidea virens IPU010, a rice pathogenic fungus causing false smut.</title>
        <authorList>
            <person name="Kumagai T."/>
            <person name="Ishii T."/>
            <person name="Terai G."/>
            <person name="Umemura M."/>
            <person name="Machida M."/>
            <person name="Asai K."/>
        </authorList>
    </citation>
    <scope>NUCLEOTIDE SEQUENCE [LARGE SCALE GENOMIC DNA]</scope>
    <source>
        <strain evidence="2">IPU010</strain>
    </source>
</reference>
<accession>A0A1B5L6U7</accession>
<dbReference type="EMBL" id="BBTG02000006">
    <property type="protein sequence ID" value="GAO18967.1"/>
    <property type="molecule type" value="Genomic_DNA"/>
</dbReference>
<protein>
    <submittedName>
        <fullName evidence="1">Uncharacterized protein</fullName>
    </submittedName>
</protein>
<gene>
    <name evidence="1" type="ORF">UVI_02014770</name>
</gene>